<dbReference type="InterPro" id="IPR050091">
    <property type="entry name" value="PKS_NRPS_Biosynth_Enz"/>
</dbReference>
<sequence>MVLRDNLFAEMPFADWEAAMGPKVQGIWNLHNALLHADGKLHTPLDLFILMDSTSCILGHQGQANYTAANTFLDSAVQFRHAQGMPASCLDLSVVSDVGYVSERKACSTG</sequence>
<evidence type="ECO:0000256" key="2">
    <source>
        <dbReference type="ARBA" id="ARBA00022553"/>
    </source>
</evidence>
<name>A0AAE0IKQ1_9PEZI</name>
<dbReference type="InterPro" id="IPR057326">
    <property type="entry name" value="KR_dom"/>
</dbReference>
<dbReference type="Pfam" id="PF08659">
    <property type="entry name" value="KR"/>
    <property type="match status" value="1"/>
</dbReference>
<evidence type="ECO:0000256" key="3">
    <source>
        <dbReference type="ARBA" id="ARBA00023002"/>
    </source>
</evidence>
<organism evidence="5 6">
    <name type="scientific">Apodospora peruviana</name>
    <dbReference type="NCBI Taxonomy" id="516989"/>
    <lineage>
        <taxon>Eukaryota</taxon>
        <taxon>Fungi</taxon>
        <taxon>Dikarya</taxon>
        <taxon>Ascomycota</taxon>
        <taxon>Pezizomycotina</taxon>
        <taxon>Sordariomycetes</taxon>
        <taxon>Sordariomycetidae</taxon>
        <taxon>Sordariales</taxon>
        <taxon>Lasiosphaeriaceae</taxon>
        <taxon>Apodospora</taxon>
    </lineage>
</organism>
<dbReference type="Gene3D" id="3.40.50.720">
    <property type="entry name" value="NAD(P)-binding Rossmann-like Domain"/>
    <property type="match status" value="1"/>
</dbReference>
<dbReference type="GO" id="GO:0016491">
    <property type="term" value="F:oxidoreductase activity"/>
    <property type="evidence" value="ECO:0007669"/>
    <property type="project" value="UniProtKB-KW"/>
</dbReference>
<dbReference type="Proteomes" id="UP001283341">
    <property type="component" value="Unassembled WGS sequence"/>
</dbReference>
<dbReference type="SUPFAM" id="SSF51735">
    <property type="entry name" value="NAD(P)-binding Rossmann-fold domains"/>
    <property type="match status" value="1"/>
</dbReference>
<comment type="caution">
    <text evidence="5">The sequence shown here is derived from an EMBL/GenBank/DDBJ whole genome shotgun (WGS) entry which is preliminary data.</text>
</comment>
<dbReference type="GO" id="GO:0004312">
    <property type="term" value="F:fatty acid synthase activity"/>
    <property type="evidence" value="ECO:0007669"/>
    <property type="project" value="TreeGrafter"/>
</dbReference>
<dbReference type="PANTHER" id="PTHR43775">
    <property type="entry name" value="FATTY ACID SYNTHASE"/>
    <property type="match status" value="1"/>
</dbReference>
<keyword evidence="2" id="KW-0597">Phosphoprotein</keyword>
<dbReference type="PANTHER" id="PTHR43775:SF37">
    <property type="entry name" value="SI:DKEY-61P9.11"/>
    <property type="match status" value="1"/>
</dbReference>
<protein>
    <submittedName>
        <fullName evidence="5">Polyketide synthase</fullName>
    </submittedName>
</protein>
<evidence type="ECO:0000256" key="1">
    <source>
        <dbReference type="ARBA" id="ARBA00022450"/>
    </source>
</evidence>
<keyword evidence="1" id="KW-0596">Phosphopantetheine</keyword>
<reference evidence="5" key="1">
    <citation type="journal article" date="2023" name="Mol. Phylogenet. Evol.">
        <title>Genome-scale phylogeny and comparative genomics of the fungal order Sordariales.</title>
        <authorList>
            <person name="Hensen N."/>
            <person name="Bonometti L."/>
            <person name="Westerberg I."/>
            <person name="Brannstrom I.O."/>
            <person name="Guillou S."/>
            <person name="Cros-Aarteil S."/>
            <person name="Calhoun S."/>
            <person name="Haridas S."/>
            <person name="Kuo A."/>
            <person name="Mondo S."/>
            <person name="Pangilinan J."/>
            <person name="Riley R."/>
            <person name="LaButti K."/>
            <person name="Andreopoulos B."/>
            <person name="Lipzen A."/>
            <person name="Chen C."/>
            <person name="Yan M."/>
            <person name="Daum C."/>
            <person name="Ng V."/>
            <person name="Clum A."/>
            <person name="Steindorff A."/>
            <person name="Ohm R.A."/>
            <person name="Martin F."/>
            <person name="Silar P."/>
            <person name="Natvig D.O."/>
            <person name="Lalanne C."/>
            <person name="Gautier V."/>
            <person name="Ament-Velasquez S.L."/>
            <person name="Kruys A."/>
            <person name="Hutchinson M.I."/>
            <person name="Powell A.J."/>
            <person name="Barry K."/>
            <person name="Miller A.N."/>
            <person name="Grigoriev I.V."/>
            <person name="Debuchy R."/>
            <person name="Gladieux P."/>
            <person name="Hiltunen Thoren M."/>
            <person name="Johannesson H."/>
        </authorList>
    </citation>
    <scope>NUCLEOTIDE SEQUENCE</scope>
    <source>
        <strain evidence="5">CBS 118394</strain>
    </source>
</reference>
<dbReference type="SMART" id="SM00822">
    <property type="entry name" value="PKS_KR"/>
    <property type="match status" value="1"/>
</dbReference>
<keyword evidence="6" id="KW-1185">Reference proteome</keyword>
<dbReference type="GO" id="GO:0044550">
    <property type="term" value="P:secondary metabolite biosynthetic process"/>
    <property type="evidence" value="ECO:0007669"/>
    <property type="project" value="TreeGrafter"/>
</dbReference>
<keyword evidence="3" id="KW-0560">Oxidoreductase</keyword>
<feature type="domain" description="Ketoreductase" evidence="4">
    <location>
        <begin position="3"/>
        <end position="98"/>
    </location>
</feature>
<dbReference type="InterPro" id="IPR013968">
    <property type="entry name" value="PKS_KR"/>
</dbReference>
<evidence type="ECO:0000313" key="5">
    <source>
        <dbReference type="EMBL" id="KAK3326902.1"/>
    </source>
</evidence>
<evidence type="ECO:0000259" key="4">
    <source>
        <dbReference type="SMART" id="SM00822"/>
    </source>
</evidence>
<accession>A0AAE0IKQ1</accession>
<gene>
    <name evidence="5" type="ORF">B0H66DRAFT_530889</name>
</gene>
<evidence type="ECO:0000313" key="6">
    <source>
        <dbReference type="Proteomes" id="UP001283341"/>
    </source>
</evidence>
<dbReference type="InterPro" id="IPR036291">
    <property type="entry name" value="NAD(P)-bd_dom_sf"/>
</dbReference>
<dbReference type="GO" id="GO:0006633">
    <property type="term" value="P:fatty acid biosynthetic process"/>
    <property type="evidence" value="ECO:0007669"/>
    <property type="project" value="TreeGrafter"/>
</dbReference>
<dbReference type="AlphaFoldDB" id="A0AAE0IKQ1"/>
<proteinExistence type="predicted"/>
<reference evidence="5" key="2">
    <citation type="submission" date="2023-06" db="EMBL/GenBank/DDBJ databases">
        <authorList>
            <consortium name="Lawrence Berkeley National Laboratory"/>
            <person name="Haridas S."/>
            <person name="Hensen N."/>
            <person name="Bonometti L."/>
            <person name="Westerberg I."/>
            <person name="Brannstrom I.O."/>
            <person name="Guillou S."/>
            <person name="Cros-Aarteil S."/>
            <person name="Calhoun S."/>
            <person name="Kuo A."/>
            <person name="Mondo S."/>
            <person name="Pangilinan J."/>
            <person name="Riley R."/>
            <person name="Labutti K."/>
            <person name="Andreopoulos B."/>
            <person name="Lipzen A."/>
            <person name="Chen C."/>
            <person name="Yanf M."/>
            <person name="Daum C."/>
            <person name="Ng V."/>
            <person name="Clum A."/>
            <person name="Steindorff A."/>
            <person name="Ohm R."/>
            <person name="Martin F."/>
            <person name="Silar P."/>
            <person name="Natvig D."/>
            <person name="Lalanne C."/>
            <person name="Gautier V."/>
            <person name="Ament-Velasquez S.L."/>
            <person name="Kruys A."/>
            <person name="Hutchinson M.I."/>
            <person name="Powell A.J."/>
            <person name="Barry K."/>
            <person name="Miller A.N."/>
            <person name="Grigoriev I.V."/>
            <person name="Debuchy R."/>
            <person name="Gladieux P."/>
            <person name="Thoren M.H."/>
            <person name="Johannesson H."/>
        </authorList>
    </citation>
    <scope>NUCLEOTIDE SEQUENCE</scope>
    <source>
        <strain evidence="5">CBS 118394</strain>
    </source>
</reference>
<dbReference type="EMBL" id="JAUEDM010000002">
    <property type="protein sequence ID" value="KAK3326902.1"/>
    <property type="molecule type" value="Genomic_DNA"/>
</dbReference>